<feature type="domain" description="F5/8 type C" evidence="2">
    <location>
        <begin position="407"/>
        <end position="556"/>
    </location>
</feature>
<dbReference type="HOGENOM" id="CLU_489053_0_0_6"/>
<feature type="domain" description="F5/8 type C" evidence="2">
    <location>
        <begin position="128"/>
        <end position="254"/>
    </location>
</feature>
<dbReference type="eggNOG" id="COG5434">
    <property type="taxonomic scope" value="Bacteria"/>
</dbReference>
<dbReference type="EMBL" id="CP000282">
    <property type="protein sequence ID" value="ABD83100.1"/>
    <property type="molecule type" value="Genomic_DNA"/>
</dbReference>
<evidence type="ECO:0000313" key="4">
    <source>
        <dbReference type="Proteomes" id="UP000001947"/>
    </source>
</evidence>
<dbReference type="PANTHER" id="PTHR40469:SF2">
    <property type="entry name" value="GALACTOSE-BINDING DOMAIN-LIKE SUPERFAMILY PROTEIN"/>
    <property type="match status" value="1"/>
</dbReference>
<dbReference type="PROSITE" id="PS50022">
    <property type="entry name" value="FA58C_3"/>
    <property type="match status" value="3"/>
</dbReference>
<name>Q21DX9_SACD2</name>
<accession>Q21DX9</accession>
<proteinExistence type="predicted"/>
<dbReference type="InterPro" id="IPR008979">
    <property type="entry name" value="Galactose-bd-like_sf"/>
</dbReference>
<dbReference type="Proteomes" id="UP000001947">
    <property type="component" value="Chromosome"/>
</dbReference>
<gene>
    <name evidence="3" type="primary">cbm32B</name>
    <name evidence="3" type="ordered locus">Sde_3845</name>
</gene>
<keyword evidence="1" id="KW-0732">Signal</keyword>
<dbReference type="Pfam" id="PF00754">
    <property type="entry name" value="F5_F8_type_C"/>
    <property type="match status" value="3"/>
</dbReference>
<reference evidence="3 4" key="1">
    <citation type="journal article" date="2008" name="PLoS Genet.">
        <title>Complete genome sequence of the complex carbohydrate-degrading marine bacterium, Saccharophagus degradans strain 2-40 T.</title>
        <authorList>
            <person name="Weiner R.M."/>
            <person name="Taylor L.E.II."/>
            <person name="Henrissat B."/>
            <person name="Hauser L."/>
            <person name="Land M."/>
            <person name="Coutinho P.M."/>
            <person name="Rancurel C."/>
            <person name="Saunders E.H."/>
            <person name="Longmire A.G."/>
            <person name="Zhang H."/>
            <person name="Bayer E.A."/>
            <person name="Gilbert H.J."/>
            <person name="Larimer F."/>
            <person name="Zhulin I.B."/>
            <person name="Ekborg N.A."/>
            <person name="Lamed R."/>
            <person name="Richardson P.M."/>
            <person name="Borovok I."/>
            <person name="Hutcheson S."/>
        </authorList>
    </citation>
    <scope>NUCLEOTIDE SEQUENCE [LARGE SCALE GENOMIC DNA]</scope>
    <source>
        <strain evidence="4">2-40 / ATCC 43961 / DSM 17024</strain>
    </source>
</reference>
<dbReference type="STRING" id="203122.Sde_3845"/>
<feature type="domain" description="F5/8 type C" evidence="2">
    <location>
        <begin position="275"/>
        <end position="394"/>
    </location>
</feature>
<dbReference type="InterPro" id="IPR000421">
    <property type="entry name" value="FA58C"/>
</dbReference>
<dbReference type="CAZy" id="CBM32">
    <property type="family name" value="Carbohydrate-Binding Module Family 32"/>
</dbReference>
<dbReference type="Gene3D" id="2.60.120.260">
    <property type="entry name" value="Galactose-binding domain-like"/>
    <property type="match status" value="3"/>
</dbReference>
<dbReference type="AlphaFoldDB" id="Q21DX9"/>
<evidence type="ECO:0000256" key="1">
    <source>
        <dbReference type="SAM" id="SignalP"/>
    </source>
</evidence>
<dbReference type="PANTHER" id="PTHR40469">
    <property type="entry name" value="SECRETED GLYCOSYL HYDROLASE"/>
    <property type="match status" value="1"/>
</dbReference>
<dbReference type="OrthoDB" id="174301at2"/>
<protein>
    <submittedName>
        <fullName evidence="3">Putative carbohydrate-binding protein</fullName>
    </submittedName>
</protein>
<dbReference type="RefSeq" id="WP_011470315.1">
    <property type="nucleotide sequence ID" value="NC_007912.1"/>
</dbReference>
<organism evidence="3 4">
    <name type="scientific">Saccharophagus degradans (strain 2-40 / ATCC 43961 / DSM 17024)</name>
    <dbReference type="NCBI Taxonomy" id="203122"/>
    <lineage>
        <taxon>Bacteria</taxon>
        <taxon>Pseudomonadati</taxon>
        <taxon>Pseudomonadota</taxon>
        <taxon>Gammaproteobacteria</taxon>
        <taxon>Cellvibrionales</taxon>
        <taxon>Cellvibrionaceae</taxon>
        <taxon>Saccharophagus</taxon>
    </lineage>
</organism>
<dbReference type="GeneID" id="98615444"/>
<sequence>MLHISVQPNLTRSISGFLLGLAGVVSGSAYAQWNPAPNWEDSYSVNGVCYCNSSNYDHGLSAKTAPTPIGELNVVDICTDIKAVLGEGATNGRIPFNDIQCGNGPANDAADEAGCPGRVDIGSAGCDVIGPKWDLVSVYGPWPDGGLNRDAWEVSASNGSGSAQLALDGLASTRWATGVFQSPGQYFDIDFQDALTFDSIVLATTENPEDYPRAYEVYISSNGSDWGVPVVTGAGNGSTTTIELDTVTTRYLRILQTGSSSNRWWSIHEFNIFNSGPIPPEPEYPALDRSDWTVSASVNGAEAEFAIDSSPNTRWDTAQSQRAGQSFEVDLGELNTLAAIELDSAGSANDYPRGYAVYVSNDGSNWGSAIASGAAVSASTTIEFTPVSARFVKIEQTGGDGHYWWSIHNLNIFGEPSDNPQPTIELLDSTPWSLAANRRNSAAGNAIDNNQSTRWTTGQTQRDGQTFEIDLSTVQTFSRIVLDSAASDDDHPRNYELYVSNDGSNWGSPVATGAGDSSGVTVIDFPSVTARYVLIAQAGSDSSHWWSIHELSIYNVQ</sequence>
<dbReference type="KEGG" id="sde:Sde_3845"/>
<dbReference type="SUPFAM" id="SSF49785">
    <property type="entry name" value="Galactose-binding domain-like"/>
    <property type="match status" value="3"/>
</dbReference>
<evidence type="ECO:0000259" key="2">
    <source>
        <dbReference type="PROSITE" id="PS50022"/>
    </source>
</evidence>
<evidence type="ECO:0000313" key="3">
    <source>
        <dbReference type="EMBL" id="ABD83100.1"/>
    </source>
</evidence>
<feature type="signal peptide" evidence="1">
    <location>
        <begin position="1"/>
        <end position="31"/>
    </location>
</feature>
<keyword evidence="4" id="KW-1185">Reference proteome</keyword>
<feature type="chain" id="PRO_5004199551" evidence="1">
    <location>
        <begin position="32"/>
        <end position="557"/>
    </location>
</feature>